<reference evidence="2" key="1">
    <citation type="journal article" date="2015" name="Nature">
        <title>Complex archaea that bridge the gap between prokaryotes and eukaryotes.</title>
        <authorList>
            <person name="Spang A."/>
            <person name="Saw J.H."/>
            <person name="Jorgensen S.L."/>
            <person name="Zaremba-Niedzwiedzka K."/>
            <person name="Martijn J."/>
            <person name="Lind A.E."/>
            <person name="van Eijk R."/>
            <person name="Schleper C."/>
            <person name="Guy L."/>
            <person name="Ettema T.J."/>
        </authorList>
    </citation>
    <scope>NUCLEOTIDE SEQUENCE</scope>
</reference>
<comment type="caution">
    <text evidence="2">The sequence shown here is derived from an EMBL/GenBank/DDBJ whole genome shotgun (WGS) entry which is preliminary data.</text>
</comment>
<feature type="compositionally biased region" description="Basic residues" evidence="1">
    <location>
        <begin position="38"/>
        <end position="50"/>
    </location>
</feature>
<dbReference type="EMBL" id="LAZR01023847">
    <property type="protein sequence ID" value="KKL77111.1"/>
    <property type="molecule type" value="Genomic_DNA"/>
</dbReference>
<dbReference type="AlphaFoldDB" id="A0A0F9FFA6"/>
<name>A0A0F9FFA6_9ZZZZ</name>
<proteinExistence type="predicted"/>
<gene>
    <name evidence="2" type="ORF">LCGC14_2038180</name>
</gene>
<sequence>MAKKVSAGVTKSTGTESKMAMKKKKKTFAERAADIASGRRKPLRQRQGHK</sequence>
<evidence type="ECO:0000256" key="1">
    <source>
        <dbReference type="SAM" id="MobiDB-lite"/>
    </source>
</evidence>
<protein>
    <submittedName>
        <fullName evidence="2">Uncharacterized protein</fullName>
    </submittedName>
</protein>
<organism evidence="2">
    <name type="scientific">marine sediment metagenome</name>
    <dbReference type="NCBI Taxonomy" id="412755"/>
    <lineage>
        <taxon>unclassified sequences</taxon>
        <taxon>metagenomes</taxon>
        <taxon>ecological metagenomes</taxon>
    </lineage>
</organism>
<evidence type="ECO:0000313" key="2">
    <source>
        <dbReference type="EMBL" id="KKL77111.1"/>
    </source>
</evidence>
<feature type="region of interest" description="Disordered" evidence="1">
    <location>
        <begin position="1"/>
        <end position="50"/>
    </location>
</feature>
<accession>A0A0F9FFA6</accession>